<comment type="caution">
    <text evidence="1">The sequence shown here is derived from an EMBL/GenBank/DDBJ whole genome shotgun (WGS) entry which is preliminary data.</text>
</comment>
<dbReference type="Proteomes" id="UP000604475">
    <property type="component" value="Unassembled WGS sequence"/>
</dbReference>
<keyword evidence="2" id="KW-1185">Reference proteome</keyword>
<organism evidence="1 2">
    <name type="scientific">Frankia nepalensis</name>
    <dbReference type="NCBI Taxonomy" id="1836974"/>
    <lineage>
        <taxon>Bacteria</taxon>
        <taxon>Bacillati</taxon>
        <taxon>Actinomycetota</taxon>
        <taxon>Actinomycetes</taxon>
        <taxon>Frankiales</taxon>
        <taxon>Frankiaceae</taxon>
        <taxon>Frankia</taxon>
    </lineage>
</organism>
<gene>
    <name evidence="1" type="ORF">I7412_37035</name>
</gene>
<dbReference type="RefSeq" id="WP_203005259.1">
    <property type="nucleotide sequence ID" value="NZ_JADWYU010000091.1"/>
</dbReference>
<dbReference type="AlphaFoldDB" id="A0A937RTT4"/>
<name>A0A937RTT4_9ACTN</name>
<dbReference type="EMBL" id="JAEACQ010000345">
    <property type="protein sequence ID" value="MBL7632663.1"/>
    <property type="molecule type" value="Genomic_DNA"/>
</dbReference>
<protein>
    <submittedName>
        <fullName evidence="1">Uncharacterized protein</fullName>
    </submittedName>
</protein>
<evidence type="ECO:0000313" key="1">
    <source>
        <dbReference type="EMBL" id="MBL7632663.1"/>
    </source>
</evidence>
<evidence type="ECO:0000313" key="2">
    <source>
        <dbReference type="Proteomes" id="UP000604475"/>
    </source>
</evidence>
<accession>A0A937RTT4</accession>
<proteinExistence type="predicted"/>
<sequence>MGNFNGDSRADIAAFEPVSGGYRAWVGRGQTGWDTDLGYVDYFAASQLWHSGFSGGNVFYGVSAGW</sequence>
<reference evidence="1" key="1">
    <citation type="submission" date="2020-12" db="EMBL/GenBank/DDBJ databases">
        <title>Genomic characterization of non-nitrogen-fixing Frankia strains.</title>
        <authorList>
            <person name="Carlos-Shanley C."/>
            <person name="Guerra T."/>
            <person name="Hahn D."/>
        </authorList>
    </citation>
    <scope>NUCLEOTIDE SEQUENCE</scope>
    <source>
        <strain evidence="1">CN6</strain>
    </source>
</reference>